<feature type="repeat" description="PPR" evidence="3">
    <location>
        <begin position="318"/>
        <end position="352"/>
    </location>
</feature>
<feature type="repeat" description="PPR" evidence="3">
    <location>
        <begin position="419"/>
        <end position="453"/>
    </location>
</feature>
<dbReference type="Pfam" id="PF01535">
    <property type="entry name" value="PPR"/>
    <property type="match status" value="1"/>
</dbReference>
<comment type="similarity">
    <text evidence="1">Belongs to the PPR family. P subfamily.</text>
</comment>
<dbReference type="Gene3D" id="1.25.40.10">
    <property type="entry name" value="Tetratricopeptide repeat domain"/>
    <property type="match status" value="5"/>
</dbReference>
<dbReference type="OrthoDB" id="185373at2759"/>
<protein>
    <submittedName>
        <fullName evidence="4">Putative tetratricopeptide-like helical domain-containing protein</fullName>
    </submittedName>
</protein>
<dbReference type="AlphaFoldDB" id="A0A6A4QQ58"/>
<dbReference type="EMBL" id="WOCE01000003">
    <property type="protein sequence ID" value="KAE9616905.1"/>
    <property type="molecule type" value="Genomic_DNA"/>
</dbReference>
<dbReference type="PANTHER" id="PTHR47941">
    <property type="entry name" value="PENTATRICOPEPTIDE REPEAT-CONTAINING PROTEIN 3, MITOCHONDRIAL"/>
    <property type="match status" value="1"/>
</dbReference>
<name>A0A6A4QQ58_LUPAL</name>
<dbReference type="PROSITE" id="PS51375">
    <property type="entry name" value="PPR"/>
    <property type="match status" value="6"/>
</dbReference>
<organism evidence="4 5">
    <name type="scientific">Lupinus albus</name>
    <name type="common">White lupine</name>
    <name type="synonym">Lupinus termis</name>
    <dbReference type="NCBI Taxonomy" id="3870"/>
    <lineage>
        <taxon>Eukaryota</taxon>
        <taxon>Viridiplantae</taxon>
        <taxon>Streptophyta</taxon>
        <taxon>Embryophyta</taxon>
        <taxon>Tracheophyta</taxon>
        <taxon>Spermatophyta</taxon>
        <taxon>Magnoliopsida</taxon>
        <taxon>eudicotyledons</taxon>
        <taxon>Gunneridae</taxon>
        <taxon>Pentapetalae</taxon>
        <taxon>rosids</taxon>
        <taxon>fabids</taxon>
        <taxon>Fabales</taxon>
        <taxon>Fabaceae</taxon>
        <taxon>Papilionoideae</taxon>
        <taxon>50 kb inversion clade</taxon>
        <taxon>genistoids sensu lato</taxon>
        <taxon>core genistoids</taxon>
        <taxon>Genisteae</taxon>
        <taxon>Lupinus</taxon>
    </lineage>
</organism>
<accession>A0A6A4QQ58</accession>
<keyword evidence="2" id="KW-0677">Repeat</keyword>
<dbReference type="InterPro" id="IPR011990">
    <property type="entry name" value="TPR-like_helical_dom_sf"/>
</dbReference>
<sequence length="678" mass="76468">MKSKTLPLNPFSSTPYISLSFIHVREQGMVSITAYALVNLEYCAILSSRSWCSCSEGSNQEQFPSPFPHKTKTKLLLNRDHVHSTLSKCPSDLIALSFFLWSAQHRGCSHDSLAFDRMITVLQSLTNRYKTVKAILHELETIGRVTTPKTFLLLLRVFWRGGMHVMVFEAYHLMETYGFVPNTFAHNLLMDVLFRIGRTDLALRVFEHTHAPNFLTFNTALVHLSKLNDVTHINPIARSMLRMGYHPNPNTFEMLLNCFCKLHRVTEAYTVLGLMITLGVKISVNVWTILIHEYCSLGRLDVASTLLRKMAETGCYPNVVTYTILFKAFMESNMVTEAFDLLNNMLSDGQFPDLILYNVLIDCLSKVGMYREAIEVFVSLSKQNIKPDSYTFSSLLSTICLSRMFHLLPKLVCGPIDADLVVCNALLSSFIKAGIPSLALKFYNHMIDEGFAPDKYSFAGLISGLCAAGRVDEAFNVYRGVVMTYYDIDAHIHTAITGGLVKVGRFHRAASVFRLAVMEKCPLDNVAYTVGICALLRGGRTQEACTLYNQMKDNGLTPNDHTCNMMLLTYLKEKDLEMVKQMLQDMIDLRRELSDRNLFNFCKYPYRLEDYLSVLKLLTEMGYLGLLSAKALHTLSFDEHAEGVPTKYEHYPEAITECNQAVDSSCSEDLSDVAASVG</sequence>
<evidence type="ECO:0000256" key="3">
    <source>
        <dbReference type="PROSITE-ProRule" id="PRU00708"/>
    </source>
</evidence>
<evidence type="ECO:0000313" key="5">
    <source>
        <dbReference type="Proteomes" id="UP000447434"/>
    </source>
</evidence>
<dbReference type="InterPro" id="IPR002885">
    <property type="entry name" value="PPR_rpt"/>
</dbReference>
<evidence type="ECO:0000256" key="2">
    <source>
        <dbReference type="ARBA" id="ARBA00022737"/>
    </source>
</evidence>
<keyword evidence="5" id="KW-1185">Reference proteome</keyword>
<feature type="repeat" description="PPR" evidence="3">
    <location>
        <begin position="283"/>
        <end position="317"/>
    </location>
</feature>
<reference evidence="5" key="1">
    <citation type="journal article" date="2020" name="Nat. Commun.">
        <title>Genome sequence of the cluster root forming white lupin.</title>
        <authorList>
            <person name="Hufnagel B."/>
            <person name="Marques A."/>
            <person name="Soriano A."/>
            <person name="Marques L."/>
            <person name="Divol F."/>
            <person name="Doumas P."/>
            <person name="Sallet E."/>
            <person name="Mancinotti D."/>
            <person name="Carrere S."/>
            <person name="Marande W."/>
            <person name="Arribat S."/>
            <person name="Keller J."/>
            <person name="Huneau C."/>
            <person name="Blein T."/>
            <person name="Aime D."/>
            <person name="Laguerre M."/>
            <person name="Taylor J."/>
            <person name="Schubert V."/>
            <person name="Nelson M."/>
            <person name="Geu-Flores F."/>
            <person name="Crespi M."/>
            <person name="Gallardo-Guerrero K."/>
            <person name="Delaux P.-M."/>
            <person name="Salse J."/>
            <person name="Berges H."/>
            <person name="Guyot R."/>
            <person name="Gouzy J."/>
            <person name="Peret B."/>
        </authorList>
    </citation>
    <scope>NUCLEOTIDE SEQUENCE [LARGE SCALE GENOMIC DNA]</scope>
    <source>
        <strain evidence="5">cv. Amiga</strain>
    </source>
</reference>
<gene>
    <name evidence="4" type="ORF">Lalb_Chr03g0029771</name>
</gene>
<dbReference type="NCBIfam" id="TIGR00756">
    <property type="entry name" value="PPR"/>
    <property type="match status" value="7"/>
</dbReference>
<proteinExistence type="inferred from homology"/>
<feature type="repeat" description="PPR" evidence="3">
    <location>
        <begin position="524"/>
        <end position="558"/>
    </location>
</feature>
<evidence type="ECO:0000313" key="4">
    <source>
        <dbReference type="EMBL" id="KAE9616905.1"/>
    </source>
</evidence>
<evidence type="ECO:0000256" key="1">
    <source>
        <dbReference type="ARBA" id="ARBA00007626"/>
    </source>
</evidence>
<feature type="repeat" description="PPR" evidence="3">
    <location>
        <begin position="353"/>
        <end position="387"/>
    </location>
</feature>
<comment type="caution">
    <text evidence="4">The sequence shown here is derived from an EMBL/GenBank/DDBJ whole genome shotgun (WGS) entry which is preliminary data.</text>
</comment>
<feature type="repeat" description="PPR" evidence="3">
    <location>
        <begin position="248"/>
        <end position="282"/>
    </location>
</feature>
<dbReference type="Proteomes" id="UP000447434">
    <property type="component" value="Chromosome 3"/>
</dbReference>
<dbReference type="Pfam" id="PF13041">
    <property type="entry name" value="PPR_2"/>
    <property type="match status" value="4"/>
</dbReference>